<evidence type="ECO:0000313" key="1">
    <source>
        <dbReference type="EMBL" id="WHY85996.1"/>
    </source>
</evidence>
<reference evidence="1" key="1">
    <citation type="submission" date="2023-05" db="EMBL/GenBank/DDBJ databases">
        <title>Comparative genomics of Bacillaceae isolates and their secondary metabolite potential.</title>
        <authorList>
            <person name="Song L."/>
            <person name="Nielsen L.J."/>
            <person name="Mohite O."/>
            <person name="Xu X."/>
            <person name="Weber T."/>
            <person name="Kovacs A.T."/>
        </authorList>
    </citation>
    <scope>NUCLEOTIDE SEQUENCE</scope>
    <source>
        <strain evidence="1">XLM17</strain>
    </source>
</reference>
<dbReference type="PROSITE" id="PS51257">
    <property type="entry name" value="PROKAR_LIPOPROTEIN"/>
    <property type="match status" value="1"/>
</dbReference>
<dbReference type="Proteomes" id="UP001178288">
    <property type="component" value="Chromosome"/>
</dbReference>
<accession>A0AA95MLP4</accession>
<organism evidence="1 2">
    <name type="scientific">Neobacillus novalis</name>
    <dbReference type="NCBI Taxonomy" id="220687"/>
    <lineage>
        <taxon>Bacteria</taxon>
        <taxon>Bacillati</taxon>
        <taxon>Bacillota</taxon>
        <taxon>Bacilli</taxon>
        <taxon>Bacillales</taxon>
        <taxon>Bacillaceae</taxon>
        <taxon>Neobacillus</taxon>
    </lineage>
</organism>
<protein>
    <recommendedName>
        <fullName evidence="3">Lipoprotein</fullName>
    </recommendedName>
</protein>
<dbReference type="RefSeq" id="WP_066093392.1">
    <property type="nucleotide sequence ID" value="NZ_CP126114.1"/>
</dbReference>
<name>A0AA95MLP4_9BACI</name>
<keyword evidence="2" id="KW-1185">Reference proteome</keyword>
<gene>
    <name evidence="1" type="ORF">QNH39_26035</name>
</gene>
<dbReference type="AlphaFoldDB" id="A0AA95MLP4"/>
<proteinExistence type="predicted"/>
<sequence length="182" mass="21072">MIKNLTITALLSLVLTGCGGNQTGVLDTSKLEKVEYEHLTKEGEKKLPILYDAPSLKVGRNALPYEMKLPKKFPFKVYRYAFNIRDLKHDGKHLRATFVADVKDENAKFQFKIEASHPIEKNNLINVTEIKLDDKVRGEYKGNTLYFQLKGVSYKIIYWNEEISKEQQQKEIIDMANEIIYN</sequence>
<dbReference type="EMBL" id="CP126114">
    <property type="protein sequence ID" value="WHY85996.1"/>
    <property type="molecule type" value="Genomic_DNA"/>
</dbReference>
<evidence type="ECO:0008006" key="3">
    <source>
        <dbReference type="Google" id="ProtNLM"/>
    </source>
</evidence>
<dbReference type="KEGG" id="nnv:QNH39_26035"/>
<evidence type="ECO:0000313" key="2">
    <source>
        <dbReference type="Proteomes" id="UP001178288"/>
    </source>
</evidence>